<evidence type="ECO:0000313" key="2">
    <source>
        <dbReference type="EMBL" id="MBB4011903.1"/>
    </source>
</evidence>
<dbReference type="RefSeq" id="WP_183633046.1">
    <property type="nucleotide sequence ID" value="NZ_BAABLE010000011.1"/>
</dbReference>
<dbReference type="Proteomes" id="UP000561045">
    <property type="component" value="Unassembled WGS sequence"/>
</dbReference>
<dbReference type="Pfam" id="PF00456">
    <property type="entry name" value="Transketolase_N"/>
    <property type="match status" value="1"/>
</dbReference>
<evidence type="ECO:0000313" key="3">
    <source>
        <dbReference type="Proteomes" id="UP000561045"/>
    </source>
</evidence>
<dbReference type="AlphaFoldDB" id="A0A840BGW6"/>
<dbReference type="PANTHER" id="PTHR47514">
    <property type="entry name" value="TRANSKETOLASE N-TERMINAL SECTION-RELATED"/>
    <property type="match status" value="1"/>
</dbReference>
<dbReference type="InterPro" id="IPR029061">
    <property type="entry name" value="THDP-binding"/>
</dbReference>
<reference evidence="2 3" key="1">
    <citation type="submission" date="2020-08" db="EMBL/GenBank/DDBJ databases">
        <title>Genomic Encyclopedia of Type Strains, Phase IV (KMG-IV): sequencing the most valuable type-strain genomes for metagenomic binning, comparative biology and taxonomic classification.</title>
        <authorList>
            <person name="Goeker M."/>
        </authorList>
    </citation>
    <scope>NUCLEOTIDE SEQUENCE [LARGE SCALE GENOMIC DNA]</scope>
    <source>
        <strain evidence="2 3">DSM 106739</strain>
    </source>
</reference>
<dbReference type="CDD" id="cd02012">
    <property type="entry name" value="TPP_TK"/>
    <property type="match status" value="1"/>
</dbReference>
<evidence type="ECO:0000259" key="1">
    <source>
        <dbReference type="Pfam" id="PF00456"/>
    </source>
</evidence>
<dbReference type="EC" id="2.2.1.1" evidence="2"/>
<keyword evidence="3" id="KW-1185">Reference proteome</keyword>
<organism evidence="2 3">
    <name type="scientific">Niveibacterium umoris</name>
    <dbReference type="NCBI Taxonomy" id="1193620"/>
    <lineage>
        <taxon>Bacteria</taxon>
        <taxon>Pseudomonadati</taxon>
        <taxon>Pseudomonadota</taxon>
        <taxon>Betaproteobacteria</taxon>
        <taxon>Rhodocyclales</taxon>
        <taxon>Rhodocyclaceae</taxon>
        <taxon>Niveibacterium</taxon>
    </lineage>
</organism>
<dbReference type="EMBL" id="JACIET010000001">
    <property type="protein sequence ID" value="MBB4011903.1"/>
    <property type="molecule type" value="Genomic_DNA"/>
</dbReference>
<accession>A0A840BGW6</accession>
<dbReference type="Gene3D" id="3.40.50.970">
    <property type="match status" value="1"/>
</dbReference>
<keyword evidence="2" id="KW-0808">Transferase</keyword>
<dbReference type="PANTHER" id="PTHR47514:SF2">
    <property type="entry name" value="TRANSKETOLASE"/>
    <property type="match status" value="1"/>
</dbReference>
<dbReference type="GO" id="GO:0004802">
    <property type="term" value="F:transketolase activity"/>
    <property type="evidence" value="ECO:0007669"/>
    <property type="project" value="UniProtKB-EC"/>
</dbReference>
<dbReference type="SUPFAM" id="SSF52518">
    <property type="entry name" value="Thiamin diphosphate-binding fold (THDP-binding)"/>
    <property type="match status" value="1"/>
</dbReference>
<feature type="domain" description="Transketolase N-terminal" evidence="1">
    <location>
        <begin position="42"/>
        <end position="276"/>
    </location>
</feature>
<protein>
    <submittedName>
        <fullName evidence="2">Transketolase</fullName>
        <ecNumber evidence="2">2.2.1.1</ecNumber>
    </submittedName>
</protein>
<comment type="caution">
    <text evidence="2">The sequence shown here is derived from an EMBL/GenBank/DDBJ whole genome shotgun (WGS) entry which is preliminary data.</text>
</comment>
<gene>
    <name evidence="2" type="ORF">GGR36_001211</name>
</gene>
<sequence>MNARAEFHDPATRAQLLADKARWVREQTLAIHRRAPETRVASSLSAVELLTVLYYSGIARITPDEPLHAERDRIIISKGHGSICMYPILADCGYFPLEALETVCKPGSFLGGIPDPIIPGYETINGSLGHGLGVGSGTALALRTKGKPQRTFVLLGDGELNEGAVWEAVMFAAHHQLKNLIAMVDCNGRQMLGYTDNVVNLNPLDAKFAAFGWQTHTVDDGHDVAQLLAGFEALLASDSPKPKVLIANTLKGKGVASLEGAALAHVMGVGRAEIDAILGDGGAP</sequence>
<name>A0A840BGW6_9RHOO</name>
<dbReference type="InterPro" id="IPR005474">
    <property type="entry name" value="Transketolase_N"/>
</dbReference>
<proteinExistence type="predicted"/>